<accession>A0A1Z4V3X2</accession>
<dbReference type="Proteomes" id="UP000218702">
    <property type="component" value="Chromosome"/>
</dbReference>
<evidence type="ECO:0000313" key="1">
    <source>
        <dbReference type="EMBL" id="BAZ86178.1"/>
    </source>
</evidence>
<dbReference type="PANTHER" id="PTHR34235:SF3">
    <property type="entry name" value="SLR1203 PROTEIN"/>
    <property type="match status" value="1"/>
</dbReference>
<evidence type="ECO:0008006" key="3">
    <source>
        <dbReference type="Google" id="ProtNLM"/>
    </source>
</evidence>
<sequence length="159" mass="19043">MVTSTQPTTQTLYDQDYYLWIRTTINQLRAGQFSVVDLENLLEELETMGRREKRAIKSLLIKLLEHLLKLKYWDKEREKNQGHWKGEIRTFRTQIKDELKDSPSLKPYILEIFDQCYQDARKLVSDRSELPLDIFLLTPIASLEQVLDENWFPEYSHHI</sequence>
<organism evidence="1 2">
    <name type="scientific">Dolichospermum compactum NIES-806</name>
    <dbReference type="NCBI Taxonomy" id="1973481"/>
    <lineage>
        <taxon>Bacteria</taxon>
        <taxon>Bacillati</taxon>
        <taxon>Cyanobacteriota</taxon>
        <taxon>Cyanophyceae</taxon>
        <taxon>Nostocales</taxon>
        <taxon>Aphanizomenonaceae</taxon>
        <taxon>Dolichospermum</taxon>
        <taxon>Dolichospermum compactum</taxon>
    </lineage>
</organism>
<dbReference type="PANTHER" id="PTHR34235">
    <property type="entry name" value="SLR1203 PROTEIN-RELATED"/>
    <property type="match status" value="1"/>
</dbReference>
<gene>
    <name evidence="1" type="ORF">NIES806_23890</name>
</gene>
<evidence type="ECO:0000313" key="2">
    <source>
        <dbReference type="Proteomes" id="UP000218702"/>
    </source>
</evidence>
<reference evidence="1 2" key="1">
    <citation type="submission" date="2017-06" db="EMBL/GenBank/DDBJ databases">
        <title>Genome sequencing of cyanobaciteial culture collection at National Institute for Environmental Studies (NIES).</title>
        <authorList>
            <person name="Hirose Y."/>
            <person name="Shimura Y."/>
            <person name="Fujisawa T."/>
            <person name="Nakamura Y."/>
            <person name="Kawachi M."/>
        </authorList>
    </citation>
    <scope>NUCLEOTIDE SEQUENCE [LARGE SCALE GENOMIC DNA]</scope>
    <source>
        <strain evidence="1 2">NIES-806</strain>
    </source>
</reference>
<dbReference type="RefSeq" id="WP_096667482.1">
    <property type="nucleotide sequence ID" value="NZ_AP018316.1"/>
</dbReference>
<dbReference type="Pfam" id="PF01724">
    <property type="entry name" value="DUF29"/>
    <property type="match status" value="1"/>
</dbReference>
<keyword evidence="2" id="KW-1185">Reference proteome</keyword>
<protein>
    <recommendedName>
        <fullName evidence="3">DUF29 domain-containing protein</fullName>
    </recommendedName>
</protein>
<proteinExistence type="predicted"/>
<dbReference type="OrthoDB" id="5769308at2"/>
<name>A0A1Z4V3X2_9CYAN</name>
<dbReference type="KEGG" id="dcm:NIES806_23890"/>
<dbReference type="AlphaFoldDB" id="A0A1Z4V3X2"/>
<dbReference type="Gene3D" id="1.20.1220.20">
    <property type="entry name" value="Uncharcterised protein PF01724"/>
    <property type="match status" value="1"/>
</dbReference>
<dbReference type="EMBL" id="AP018316">
    <property type="protein sequence ID" value="BAZ86178.1"/>
    <property type="molecule type" value="Genomic_DNA"/>
</dbReference>
<dbReference type="InterPro" id="IPR002636">
    <property type="entry name" value="DUF29"/>
</dbReference>